<name>A0A963YW81_9PROT</name>
<accession>A0A963YW81</accession>
<organism evidence="2 3">
    <name type="scientific">Acidisoma silvae</name>
    <dbReference type="NCBI Taxonomy" id="2802396"/>
    <lineage>
        <taxon>Bacteria</taxon>
        <taxon>Pseudomonadati</taxon>
        <taxon>Pseudomonadota</taxon>
        <taxon>Alphaproteobacteria</taxon>
        <taxon>Acetobacterales</taxon>
        <taxon>Acidocellaceae</taxon>
        <taxon>Acidisoma</taxon>
    </lineage>
</organism>
<dbReference type="Proteomes" id="UP000708298">
    <property type="component" value="Unassembled WGS sequence"/>
</dbReference>
<protein>
    <submittedName>
        <fullName evidence="2">DotD/TraH family lipoprotein</fullName>
    </submittedName>
</protein>
<dbReference type="RefSeq" id="WP_227323093.1">
    <property type="nucleotide sequence ID" value="NZ_JAESVB010000013.1"/>
</dbReference>
<dbReference type="InterPro" id="IPR038140">
    <property type="entry name" value="DotD_sf"/>
</dbReference>
<dbReference type="Pfam" id="PF16816">
    <property type="entry name" value="DotD"/>
    <property type="match status" value="1"/>
</dbReference>
<keyword evidence="2" id="KW-0449">Lipoprotein</keyword>
<feature type="chain" id="PRO_5038109889" evidence="1">
    <location>
        <begin position="25"/>
        <end position="158"/>
    </location>
</feature>
<dbReference type="InterPro" id="IPR031817">
    <property type="entry name" value="DotD"/>
</dbReference>
<sequence>MKYGLPGLLLGTALLAGCAAPVHPVPTTVEFAGMPNPELALQKSITDVDSEMSELGEMNPTVAAAPAVAQPVLPDPLQKTVSFTWNGPLDGAVSKLALSVGYTFYVTAPQNAEPLNISISANAETAYQVFQQLGADAGAKATVQVDPLHHQVQVIHHA</sequence>
<keyword evidence="1" id="KW-0732">Signal</keyword>
<dbReference type="PROSITE" id="PS51257">
    <property type="entry name" value="PROKAR_LIPOPROTEIN"/>
    <property type="match status" value="1"/>
</dbReference>
<evidence type="ECO:0000313" key="3">
    <source>
        <dbReference type="Proteomes" id="UP000708298"/>
    </source>
</evidence>
<gene>
    <name evidence="2" type="ORF">ASILVAE211_19785</name>
</gene>
<reference evidence="2" key="1">
    <citation type="journal article" date="2021" name="Microorganisms">
        <title>Acidisoma silvae sp. nov. and Acidisomacellulosilytica sp. nov., Two Acidophilic Bacteria Isolated from Decaying Wood, Hydrolyzing Cellulose and Producing Poly-3-hydroxybutyrate.</title>
        <authorList>
            <person name="Mieszkin S."/>
            <person name="Pouder E."/>
            <person name="Uroz S."/>
            <person name="Simon-Colin C."/>
            <person name="Alain K."/>
        </authorList>
    </citation>
    <scope>NUCLEOTIDE SEQUENCE</scope>
    <source>
        <strain evidence="2">HW T2.11</strain>
    </source>
</reference>
<evidence type="ECO:0000313" key="2">
    <source>
        <dbReference type="EMBL" id="MCB8877445.1"/>
    </source>
</evidence>
<comment type="caution">
    <text evidence="2">The sequence shown here is derived from an EMBL/GenBank/DDBJ whole genome shotgun (WGS) entry which is preliminary data.</text>
</comment>
<dbReference type="Gene3D" id="3.55.50.60">
    <property type="entry name" value="DotD protein"/>
    <property type="match status" value="1"/>
</dbReference>
<proteinExistence type="predicted"/>
<dbReference type="EMBL" id="JAESVB010000013">
    <property type="protein sequence ID" value="MCB8877445.1"/>
    <property type="molecule type" value="Genomic_DNA"/>
</dbReference>
<feature type="signal peptide" evidence="1">
    <location>
        <begin position="1"/>
        <end position="24"/>
    </location>
</feature>
<reference evidence="2" key="2">
    <citation type="submission" date="2021-01" db="EMBL/GenBank/DDBJ databases">
        <authorList>
            <person name="Mieszkin S."/>
            <person name="Pouder E."/>
            <person name="Alain K."/>
        </authorList>
    </citation>
    <scope>NUCLEOTIDE SEQUENCE</scope>
    <source>
        <strain evidence="2">HW T2.11</strain>
    </source>
</reference>
<evidence type="ECO:0000256" key="1">
    <source>
        <dbReference type="SAM" id="SignalP"/>
    </source>
</evidence>
<dbReference type="AlphaFoldDB" id="A0A963YW81"/>
<keyword evidence="3" id="KW-1185">Reference proteome</keyword>